<evidence type="ECO:0000256" key="1">
    <source>
        <dbReference type="ARBA" id="ARBA00023002"/>
    </source>
</evidence>
<feature type="region of interest" description="Disordered" evidence="3">
    <location>
        <begin position="380"/>
        <end position="399"/>
    </location>
</feature>
<evidence type="ECO:0000256" key="3">
    <source>
        <dbReference type="SAM" id="MobiDB-lite"/>
    </source>
</evidence>
<dbReference type="SUPFAM" id="SSF55347">
    <property type="entry name" value="Glyceraldehyde-3-phosphate dehydrogenase-like, C-terminal domain"/>
    <property type="match status" value="1"/>
</dbReference>
<comment type="caution">
    <text evidence="6">The sequence shown here is derived from an EMBL/GenBank/DDBJ whole genome shotgun (WGS) entry which is preliminary data.</text>
</comment>
<dbReference type="PANTHER" id="PTHR43818">
    <property type="entry name" value="BCDNA.GH03377"/>
    <property type="match status" value="1"/>
</dbReference>
<dbReference type="Pfam" id="PF22725">
    <property type="entry name" value="GFO_IDH_MocA_C3"/>
    <property type="match status" value="1"/>
</dbReference>
<proteinExistence type="predicted"/>
<dbReference type="RefSeq" id="WP_344782371.1">
    <property type="nucleotide sequence ID" value="NZ_BAABAF010000005.1"/>
</dbReference>
<dbReference type="InterPro" id="IPR036291">
    <property type="entry name" value="NAD(P)-bd_dom_sf"/>
</dbReference>
<dbReference type="EMBL" id="BAABAF010000005">
    <property type="protein sequence ID" value="GAA3764608.1"/>
    <property type="molecule type" value="Genomic_DNA"/>
</dbReference>
<keyword evidence="7" id="KW-1185">Reference proteome</keyword>
<organism evidence="6 7">
    <name type="scientific">Microbacterium kribbense</name>
    <dbReference type="NCBI Taxonomy" id="433645"/>
    <lineage>
        <taxon>Bacteria</taxon>
        <taxon>Bacillati</taxon>
        <taxon>Actinomycetota</taxon>
        <taxon>Actinomycetes</taxon>
        <taxon>Micrococcales</taxon>
        <taxon>Microbacteriaceae</taxon>
        <taxon>Microbacterium</taxon>
    </lineage>
</organism>
<dbReference type="Proteomes" id="UP001500540">
    <property type="component" value="Unassembled WGS sequence"/>
</dbReference>
<dbReference type="InterPro" id="IPR050463">
    <property type="entry name" value="Gfo/Idh/MocA_oxidrdct_glycsds"/>
</dbReference>
<evidence type="ECO:0000313" key="7">
    <source>
        <dbReference type="Proteomes" id="UP001500540"/>
    </source>
</evidence>
<feature type="domain" description="Gfo/Idh/MocA-like oxidoreductase N-terminal" evidence="4">
    <location>
        <begin position="7"/>
        <end position="132"/>
    </location>
</feature>
<protein>
    <submittedName>
        <fullName evidence="6">Gfo/Idh/MocA family oxidoreductase</fullName>
    </submittedName>
</protein>
<dbReference type="InterPro" id="IPR000683">
    <property type="entry name" value="Gfo/Idh/MocA-like_OxRdtase_N"/>
</dbReference>
<sequence>MTTKPLLRIALVGTGFMGRMHTQAWRTAPRFFDLPAQPQPALLVGHRDEPTATAAQQWGWPEHTTDWREAVARDDIDLIDICTPGDTHAEIALAALAAGKHVLCEKPLAGSVADAEQMARAARTAPGVAMCGFSYRRTPALALAHRLIGAGRLGEIRHVRAQYLQDWLSDPDAAHTWRLDRERSGSGALGDIGAHSIDLAQWLTGQRITAVSATMHTFVRSRPRGGSAEGLGAVADATGERLPVTVDDATAFTAQFDDGALGVFEATRMATGRRNANRIEINGERGSIAFDFERMNELEVYDVVDDDAQGFRRVQATEARHPYAGAWWPPGHGLGYEHLFVHQAADLVRAIAGEAPASPSFDEAVQVQRVLAAVEDSAGHDSIRTAVPGGDASERRNPA</sequence>
<dbReference type="PANTHER" id="PTHR43818:SF11">
    <property type="entry name" value="BCDNA.GH03377"/>
    <property type="match status" value="1"/>
</dbReference>
<evidence type="ECO:0000256" key="2">
    <source>
        <dbReference type="ARBA" id="ARBA00023027"/>
    </source>
</evidence>
<accession>A0ABP7GG40</accession>
<feature type="domain" description="GFO/IDH/MocA-like oxidoreductase" evidence="5">
    <location>
        <begin position="144"/>
        <end position="288"/>
    </location>
</feature>
<evidence type="ECO:0000259" key="5">
    <source>
        <dbReference type="Pfam" id="PF22725"/>
    </source>
</evidence>
<dbReference type="Pfam" id="PF01408">
    <property type="entry name" value="GFO_IDH_MocA"/>
    <property type="match status" value="1"/>
</dbReference>
<evidence type="ECO:0000259" key="4">
    <source>
        <dbReference type="Pfam" id="PF01408"/>
    </source>
</evidence>
<gene>
    <name evidence="6" type="ORF">GCM10022240_16100</name>
</gene>
<keyword evidence="1" id="KW-0560">Oxidoreductase</keyword>
<dbReference type="Gene3D" id="3.40.50.720">
    <property type="entry name" value="NAD(P)-binding Rossmann-like Domain"/>
    <property type="match status" value="1"/>
</dbReference>
<evidence type="ECO:0000313" key="6">
    <source>
        <dbReference type="EMBL" id="GAA3764608.1"/>
    </source>
</evidence>
<dbReference type="InterPro" id="IPR055170">
    <property type="entry name" value="GFO_IDH_MocA-like_dom"/>
</dbReference>
<name>A0ABP7GG40_9MICO</name>
<keyword evidence="2" id="KW-0520">NAD</keyword>
<reference evidence="7" key="1">
    <citation type="journal article" date="2019" name="Int. J. Syst. Evol. Microbiol.">
        <title>The Global Catalogue of Microorganisms (GCM) 10K type strain sequencing project: providing services to taxonomists for standard genome sequencing and annotation.</title>
        <authorList>
            <consortium name="The Broad Institute Genomics Platform"/>
            <consortium name="The Broad Institute Genome Sequencing Center for Infectious Disease"/>
            <person name="Wu L."/>
            <person name="Ma J."/>
        </authorList>
    </citation>
    <scope>NUCLEOTIDE SEQUENCE [LARGE SCALE GENOMIC DNA]</scope>
    <source>
        <strain evidence="7">JCM 16950</strain>
    </source>
</reference>
<dbReference type="Gene3D" id="3.30.360.10">
    <property type="entry name" value="Dihydrodipicolinate Reductase, domain 2"/>
    <property type="match status" value="1"/>
</dbReference>
<dbReference type="SUPFAM" id="SSF51735">
    <property type="entry name" value="NAD(P)-binding Rossmann-fold domains"/>
    <property type="match status" value="1"/>
</dbReference>